<evidence type="ECO:0000256" key="2">
    <source>
        <dbReference type="ARBA" id="ARBA00022475"/>
    </source>
</evidence>
<dbReference type="GO" id="GO:0005886">
    <property type="term" value="C:plasma membrane"/>
    <property type="evidence" value="ECO:0007669"/>
    <property type="project" value="UniProtKB-SubCell"/>
</dbReference>
<reference evidence="10" key="1">
    <citation type="submission" date="2022-08" db="UniProtKB">
        <authorList>
            <consortium name="EnsemblMetazoa"/>
        </authorList>
    </citation>
    <scope>IDENTIFICATION</scope>
    <source>
        <strain evidence="10">EBRO</strain>
    </source>
</reference>
<dbReference type="InterPro" id="IPR004117">
    <property type="entry name" value="7tm6_olfct_rcpt"/>
</dbReference>
<dbReference type="GO" id="GO:0007165">
    <property type="term" value="P:signal transduction"/>
    <property type="evidence" value="ECO:0007669"/>
    <property type="project" value="UniProtKB-KW"/>
</dbReference>
<proteinExistence type="predicted"/>
<dbReference type="Pfam" id="PF02949">
    <property type="entry name" value="7tm_6"/>
    <property type="match status" value="1"/>
</dbReference>
<evidence type="ECO:0000256" key="5">
    <source>
        <dbReference type="ARBA" id="ARBA00022725"/>
    </source>
</evidence>
<keyword evidence="4" id="KW-0812">Transmembrane</keyword>
<organism evidence="10">
    <name type="scientific">Anopheles atroparvus</name>
    <name type="common">European mosquito</name>
    <dbReference type="NCBI Taxonomy" id="41427"/>
    <lineage>
        <taxon>Eukaryota</taxon>
        <taxon>Metazoa</taxon>
        <taxon>Ecdysozoa</taxon>
        <taxon>Arthropoda</taxon>
        <taxon>Hexapoda</taxon>
        <taxon>Insecta</taxon>
        <taxon>Pterygota</taxon>
        <taxon>Neoptera</taxon>
        <taxon>Endopterygota</taxon>
        <taxon>Diptera</taxon>
        <taxon>Nematocera</taxon>
        <taxon>Culicoidea</taxon>
        <taxon>Culicidae</taxon>
        <taxon>Anophelinae</taxon>
        <taxon>Anopheles</taxon>
    </lineage>
</organism>
<dbReference type="AlphaFoldDB" id="A0A182J5V0"/>
<dbReference type="GO" id="GO:0005549">
    <property type="term" value="F:odorant binding"/>
    <property type="evidence" value="ECO:0007669"/>
    <property type="project" value="InterPro"/>
</dbReference>
<evidence type="ECO:0000256" key="3">
    <source>
        <dbReference type="ARBA" id="ARBA00022606"/>
    </source>
</evidence>
<dbReference type="PANTHER" id="PTHR21137">
    <property type="entry name" value="ODORANT RECEPTOR"/>
    <property type="match status" value="1"/>
</dbReference>
<evidence type="ECO:0000256" key="4">
    <source>
        <dbReference type="ARBA" id="ARBA00022692"/>
    </source>
</evidence>
<evidence type="ECO:0000256" key="1">
    <source>
        <dbReference type="ARBA" id="ARBA00004651"/>
    </source>
</evidence>
<keyword evidence="8" id="KW-0675">Receptor</keyword>
<dbReference type="EMBL" id="AXCP01008249">
    <property type="status" value="NOT_ANNOTATED_CDS"/>
    <property type="molecule type" value="Genomic_DNA"/>
</dbReference>
<name>A0A182J5V0_ANOAO</name>
<keyword evidence="3" id="KW-0716">Sensory transduction</keyword>
<evidence type="ECO:0000256" key="8">
    <source>
        <dbReference type="ARBA" id="ARBA00023170"/>
    </source>
</evidence>
<protein>
    <submittedName>
        <fullName evidence="10">Uncharacterized protein</fullName>
    </submittedName>
</protein>
<keyword evidence="5" id="KW-0552">Olfaction</keyword>
<sequence length="391" mass="45413">MASLRAYLRRLYVRVNTEQDFFLPYEVLLVLPGFQLAARWHGVRARIFFVVMRVLLLFQYAIWADQVYLALRSESAESGRAMHIFYTFSEITMMLGRMLIVRWYSVDVERLKRYIRQQRAAATPESSAYRKIVWIAIIFQLASGLADRAVFFFSRYYREQLYEVPINVAAIGWPAELLVHVGMFDLVWHWAAAMNVLVTGTNSIMLGLADELTGIAREYQQLLPSWSNVNFWAQLESNIRNTMRRHEQFLLQVDCLKPFLRNTFLLMFYAAVVLIAMGTFQIGGNGTSLYDIMLCGFLVAVLLECYWCCRLVDKLNEESERIGELLYGLDWPEQLRYSAADAHRYRQARTALLIMMSKSQKNLDITCGGFFVMSSEAFANLVKLTYTMLMF</sequence>
<keyword evidence="6" id="KW-1133">Transmembrane helix</keyword>
<keyword evidence="7" id="KW-0472">Membrane</keyword>
<dbReference type="PANTHER" id="PTHR21137:SF35">
    <property type="entry name" value="ODORANT RECEPTOR 19A-RELATED"/>
    <property type="match status" value="1"/>
</dbReference>
<keyword evidence="2" id="KW-1003">Cell membrane</keyword>
<dbReference type="EnsemblMetazoa" id="AATE011933-RA">
    <property type="protein sequence ID" value="AATE011933-PA.1"/>
    <property type="gene ID" value="AATE011933"/>
</dbReference>
<evidence type="ECO:0000256" key="9">
    <source>
        <dbReference type="ARBA" id="ARBA00023224"/>
    </source>
</evidence>
<comment type="subcellular location">
    <subcellularLocation>
        <location evidence="1">Cell membrane</location>
        <topology evidence="1">Multi-pass membrane protein</topology>
    </subcellularLocation>
</comment>
<evidence type="ECO:0000256" key="6">
    <source>
        <dbReference type="ARBA" id="ARBA00022989"/>
    </source>
</evidence>
<accession>A0A182J5V0</accession>
<evidence type="ECO:0000256" key="7">
    <source>
        <dbReference type="ARBA" id="ARBA00023136"/>
    </source>
</evidence>
<dbReference type="GO" id="GO:0004984">
    <property type="term" value="F:olfactory receptor activity"/>
    <property type="evidence" value="ECO:0007669"/>
    <property type="project" value="InterPro"/>
</dbReference>
<evidence type="ECO:0000313" key="10">
    <source>
        <dbReference type="EnsemblMetazoa" id="AATE011933-PA.1"/>
    </source>
</evidence>
<keyword evidence="9" id="KW-0807">Transducer</keyword>
<dbReference type="VEuPathDB" id="VectorBase:AATE011933"/>